<gene>
    <name evidence="2" type="ORF">HLH25_18900</name>
    <name evidence="1" type="ORF">HLH26_18905</name>
</gene>
<name>A0A7W4IP85_9PROT</name>
<dbReference type="AlphaFoldDB" id="A0A7W4IP85"/>
<reference evidence="3 4" key="1">
    <citation type="submission" date="2020-04" db="EMBL/GenBank/DDBJ databases">
        <title>Description of novel Gluconacetobacter.</title>
        <authorList>
            <person name="Sombolestani A."/>
        </authorList>
    </citation>
    <scope>NUCLEOTIDE SEQUENCE [LARGE SCALE GENOMIC DNA]</scope>
    <source>
        <strain evidence="2 3">LMG 1728</strain>
        <strain evidence="1 4">LMG 1731</strain>
    </source>
</reference>
<dbReference type="EMBL" id="JABEQO010000036">
    <property type="protein sequence ID" value="MBB2166555.1"/>
    <property type="molecule type" value="Genomic_DNA"/>
</dbReference>
<evidence type="ECO:0008006" key="5">
    <source>
        <dbReference type="Google" id="ProtNLM"/>
    </source>
</evidence>
<protein>
    <recommendedName>
        <fullName evidence="5">TraW</fullName>
    </recommendedName>
</protein>
<sequence length="391" mass="41964">MARLTSSFMRFLVIVAFSFIVGTMSAPRPAYALFDSVPIVHAIIEMQAVLNGTLSAFQNMVNLALGRINGVLGPGFAQLSNYMKAQVGAQEQIADATNMVNARLAREVRNSEQRNNHAVNRQDCLNLEGGQAAVVAARKGGDVAAALDSGKSGRAEAHKGTPAWEGAGQAQQAANNNHFSLYCSDAEADAGVCTLASQEQKDADQNASSLLTPPVYVDKQAITRANDYATTLIQPSPPAALRGSSLTSIEGQGSLPGRRSYNAAITLAEHVTDGVLGWHANTVSLSSAQKAEATREGITNTDAGSEYEATDLEINRKYSGTDWQADLQAMPAPKSVLVQIALLDAQRNWILWQQYKLEQQRALMEATRLSIEAERRLRPVTPMPVPTSTLN</sequence>
<evidence type="ECO:0000313" key="3">
    <source>
        <dbReference type="Proteomes" id="UP000540490"/>
    </source>
</evidence>
<keyword evidence="3" id="KW-1185">Reference proteome</keyword>
<dbReference type="RefSeq" id="WP_182975546.1">
    <property type="nucleotide sequence ID" value="NZ_JABEQN010000035.1"/>
</dbReference>
<accession>A0A7W4IP85</accession>
<proteinExistence type="predicted"/>
<evidence type="ECO:0000313" key="4">
    <source>
        <dbReference type="Proteomes" id="UP000561077"/>
    </source>
</evidence>
<dbReference type="Proteomes" id="UP000540490">
    <property type="component" value="Unassembled WGS sequence"/>
</dbReference>
<organism evidence="1 4">
    <name type="scientific">Gluconacetobacter dulcium</name>
    <dbReference type="NCBI Taxonomy" id="2729096"/>
    <lineage>
        <taxon>Bacteria</taxon>
        <taxon>Pseudomonadati</taxon>
        <taxon>Pseudomonadota</taxon>
        <taxon>Alphaproteobacteria</taxon>
        <taxon>Acetobacterales</taxon>
        <taxon>Acetobacteraceae</taxon>
        <taxon>Gluconacetobacter</taxon>
    </lineage>
</organism>
<comment type="caution">
    <text evidence="1">The sequence shown here is derived from an EMBL/GenBank/DDBJ whole genome shotgun (WGS) entry which is preliminary data.</text>
</comment>
<evidence type="ECO:0000313" key="1">
    <source>
        <dbReference type="EMBL" id="MBB2166555.1"/>
    </source>
</evidence>
<evidence type="ECO:0000313" key="2">
    <source>
        <dbReference type="EMBL" id="MBB2195657.1"/>
    </source>
</evidence>
<dbReference type="Proteomes" id="UP000561077">
    <property type="component" value="Unassembled WGS sequence"/>
</dbReference>
<dbReference type="EMBL" id="JABEQN010000035">
    <property type="protein sequence ID" value="MBB2195657.1"/>
    <property type="molecule type" value="Genomic_DNA"/>
</dbReference>